<dbReference type="GeneID" id="36285752"/>
<dbReference type="Proteomes" id="UP000077154">
    <property type="component" value="Unassembled WGS sequence"/>
</dbReference>
<evidence type="ECO:0000256" key="1">
    <source>
        <dbReference type="SAM" id="MobiDB-lite"/>
    </source>
</evidence>
<protein>
    <submittedName>
        <fullName evidence="2">Uncharacterized protein</fullName>
    </submittedName>
</protein>
<gene>
    <name evidence="2" type="ORF">VC83_02673</name>
</gene>
<dbReference type="EMBL" id="KV441390">
    <property type="protein sequence ID" value="OAF60990.1"/>
    <property type="molecule type" value="Genomic_DNA"/>
</dbReference>
<proteinExistence type="predicted"/>
<accession>A0A177AGR0</accession>
<dbReference type="RefSeq" id="XP_024326270.1">
    <property type="nucleotide sequence ID" value="XM_024466330.1"/>
</dbReference>
<organism evidence="2">
    <name type="scientific">Pseudogymnoascus destructans</name>
    <dbReference type="NCBI Taxonomy" id="655981"/>
    <lineage>
        <taxon>Eukaryota</taxon>
        <taxon>Fungi</taxon>
        <taxon>Dikarya</taxon>
        <taxon>Ascomycota</taxon>
        <taxon>Pezizomycotina</taxon>
        <taxon>Leotiomycetes</taxon>
        <taxon>Thelebolales</taxon>
        <taxon>Thelebolaceae</taxon>
        <taxon>Pseudogymnoascus</taxon>
    </lineage>
</organism>
<sequence length="164" mass="17907">MQRQTELHSKPPGQTPVEPQQTPSVWILQYGEPGQHCDREGQHPVSCRGEVSASDLKLLRLYAAPTSSTRVIRADRLTRARYVSCVHTSALGEESSIGPFGNQLTSIEGIEPAGDEYLIGGVPSISPGTRGYSRDTTESSHLATCRSKKATALRKERRSLCCLD</sequence>
<reference evidence="2" key="1">
    <citation type="submission" date="2016-03" db="EMBL/GenBank/DDBJ databases">
        <title>Updated assembly of Pseudogymnoascus destructans, the fungus causing white-nose syndrome of bats.</title>
        <authorList>
            <person name="Palmer J.M."/>
            <person name="Drees K.P."/>
            <person name="Foster J.T."/>
            <person name="Lindner D.L."/>
        </authorList>
    </citation>
    <scope>NUCLEOTIDE SEQUENCE [LARGE SCALE GENOMIC DNA]</scope>
    <source>
        <strain evidence="2">20631-21</strain>
    </source>
</reference>
<feature type="region of interest" description="Disordered" evidence="1">
    <location>
        <begin position="1"/>
        <end position="22"/>
    </location>
</feature>
<dbReference type="AlphaFoldDB" id="A0A177AGR0"/>
<evidence type="ECO:0000313" key="2">
    <source>
        <dbReference type="EMBL" id="OAF60990.1"/>
    </source>
</evidence>
<name>A0A177AGR0_9PEZI</name>